<feature type="compositionally biased region" description="Polar residues" evidence="3">
    <location>
        <begin position="585"/>
        <end position="596"/>
    </location>
</feature>
<evidence type="ECO:0000313" key="5">
    <source>
        <dbReference type="EMBL" id="GAA5816802.1"/>
    </source>
</evidence>
<evidence type="ECO:0000256" key="3">
    <source>
        <dbReference type="SAM" id="MobiDB-lite"/>
    </source>
</evidence>
<feature type="compositionally biased region" description="Polar residues" evidence="3">
    <location>
        <begin position="660"/>
        <end position="691"/>
    </location>
</feature>
<organism evidence="5 6">
    <name type="scientific">Mucor flavus</name>
    <dbReference type="NCBI Taxonomy" id="439312"/>
    <lineage>
        <taxon>Eukaryota</taxon>
        <taxon>Fungi</taxon>
        <taxon>Fungi incertae sedis</taxon>
        <taxon>Mucoromycota</taxon>
        <taxon>Mucoromycotina</taxon>
        <taxon>Mucoromycetes</taxon>
        <taxon>Mucorales</taxon>
        <taxon>Mucorineae</taxon>
        <taxon>Mucoraceae</taxon>
        <taxon>Mucor</taxon>
    </lineage>
</organism>
<dbReference type="Gene3D" id="3.30.710.10">
    <property type="entry name" value="Potassium Channel Kv1.1, Chain A"/>
    <property type="match status" value="1"/>
</dbReference>
<sequence length="741" mass="83667">MFDQRASTRFDYHIAKKMAVPTSNTPPATSIADLITEFHKTKGAVPPLLIGATTTLIDDSIYLFGGRLQSTRQISNRVYILDIKSKTWTTVIPENKAPSPRYFHSANSDEKNHILFYGGMGVQCTDSGEELSPLNDLFFLNVSTMSWEYPVEADDAPSHRYAHLSSFVKDRLIVMGGQDVNNEYLTDIQIYDFKKRNWCTPLSTQQFQYGAYRSAAIAVTPVQLTPPFAPTMDLLSEPFQDTSSFQETEITLHTYSNFSTNDVFRQLHSWKINMNNEMIEMQDQSENIILGSTLPPPLRFPTAFICGQQFILAGPHLSSANQQYQIWAFDMSSCIWTKIEAGHVLSQGSWLKGLLCENMNRFLVFGHPDRSMANDYKDRVQSFEHLASVNIEIFGIYKPPRPSYSAFGQGLGLSLLKDPALSDLKLITTDGQHILVNSAILAQRWTSIRQLLKPILSPQPTIISTDSELLETDKRELSFPDTYVVLIAFLQFIYTDHLVTAQQHQPHILARLLFIADFFDIPRLKELAIHALHQMLNIQTASMIYESAILSNAISLQIRALRVLLNAKKIIQRQKQMENERPANLSPTTRTDPHSTSRFLQKYEQNQPGFSPSVRTVSRTNTLSFNSSNHHNRTPSQKSIIPESPPSTPGKSMKLPNFRIRQTSNSDNESPISSATSSPKLTPSSSATKQHTLPVKSHSSFWRNNNSNNNNQPKNSQLENKPSKSEGTARLGTFNFLHNYN</sequence>
<comment type="caution">
    <text evidence="5">The sequence shown here is derived from an EMBL/GenBank/DDBJ whole genome shotgun (WGS) entry which is preliminary data.</text>
</comment>
<dbReference type="SUPFAM" id="SSF54695">
    <property type="entry name" value="POZ domain"/>
    <property type="match status" value="1"/>
</dbReference>
<evidence type="ECO:0000256" key="1">
    <source>
        <dbReference type="ARBA" id="ARBA00022441"/>
    </source>
</evidence>
<dbReference type="PANTHER" id="PTHR43503">
    <property type="entry name" value="MCG48959-RELATED"/>
    <property type="match status" value="1"/>
</dbReference>
<dbReference type="EMBL" id="BAABUK010000035">
    <property type="protein sequence ID" value="GAA5816802.1"/>
    <property type="molecule type" value="Genomic_DNA"/>
</dbReference>
<gene>
    <name evidence="5" type="ORF">MFLAVUS_010335</name>
</gene>
<dbReference type="PANTHER" id="PTHR43503:SF2">
    <property type="entry name" value="NEGATIVE REGULATOR OF SPORULATION MDS3-RELATED"/>
    <property type="match status" value="1"/>
</dbReference>
<protein>
    <recommendedName>
        <fullName evidence="4">BTB domain-containing protein</fullName>
    </recommendedName>
</protein>
<dbReference type="Proteomes" id="UP001473302">
    <property type="component" value="Unassembled WGS sequence"/>
</dbReference>
<proteinExistence type="predicted"/>
<feature type="region of interest" description="Disordered" evidence="3">
    <location>
        <begin position="623"/>
        <end position="741"/>
    </location>
</feature>
<dbReference type="InterPro" id="IPR015915">
    <property type="entry name" value="Kelch-typ_b-propeller"/>
</dbReference>
<dbReference type="SUPFAM" id="SSF117281">
    <property type="entry name" value="Kelch motif"/>
    <property type="match status" value="1"/>
</dbReference>
<evidence type="ECO:0000313" key="6">
    <source>
        <dbReference type="Proteomes" id="UP001473302"/>
    </source>
</evidence>
<reference evidence="5 6" key="1">
    <citation type="submission" date="2024-04" db="EMBL/GenBank/DDBJ databases">
        <title>genome sequences of Mucor flavus KT1a and Helicostylum pulchrum KT1b strains isolated from the surface of a dry-aged beef.</title>
        <authorList>
            <person name="Toyotome T."/>
            <person name="Hosono M."/>
            <person name="Torimaru M."/>
            <person name="Fukuda K."/>
            <person name="Mikami N."/>
        </authorList>
    </citation>
    <scope>NUCLEOTIDE SEQUENCE [LARGE SCALE GENOMIC DNA]</scope>
    <source>
        <strain evidence="5 6">KT1a</strain>
    </source>
</reference>
<name>A0ABP9ZCG0_9FUNG</name>
<feature type="region of interest" description="Disordered" evidence="3">
    <location>
        <begin position="575"/>
        <end position="596"/>
    </location>
</feature>
<dbReference type="InterPro" id="IPR011333">
    <property type="entry name" value="SKP1/BTB/POZ_sf"/>
</dbReference>
<keyword evidence="6" id="KW-1185">Reference proteome</keyword>
<feature type="compositionally biased region" description="Polar residues" evidence="3">
    <location>
        <begin position="623"/>
        <end position="639"/>
    </location>
</feature>
<evidence type="ECO:0000259" key="4">
    <source>
        <dbReference type="SMART" id="SM00225"/>
    </source>
</evidence>
<keyword evidence="2" id="KW-0677">Repeat</keyword>
<feature type="domain" description="BTB" evidence="4">
    <location>
        <begin position="422"/>
        <end position="536"/>
    </location>
</feature>
<evidence type="ECO:0000256" key="2">
    <source>
        <dbReference type="ARBA" id="ARBA00022737"/>
    </source>
</evidence>
<dbReference type="InterPro" id="IPR000210">
    <property type="entry name" value="BTB/POZ_dom"/>
</dbReference>
<dbReference type="Gene3D" id="2.120.10.80">
    <property type="entry name" value="Kelch-type beta propeller"/>
    <property type="match status" value="1"/>
</dbReference>
<keyword evidence="1" id="KW-0880">Kelch repeat</keyword>
<dbReference type="Pfam" id="PF24681">
    <property type="entry name" value="Kelch_KLHDC2_KLHL20_DRC7"/>
    <property type="match status" value="1"/>
</dbReference>
<dbReference type="SMART" id="SM00225">
    <property type="entry name" value="BTB"/>
    <property type="match status" value="1"/>
</dbReference>
<accession>A0ABP9ZCG0</accession>
<feature type="compositionally biased region" description="Low complexity" evidence="3">
    <location>
        <begin position="697"/>
        <end position="716"/>
    </location>
</feature>